<dbReference type="SUPFAM" id="SSF48452">
    <property type="entry name" value="TPR-like"/>
    <property type="match status" value="1"/>
</dbReference>
<dbReference type="PANTHER" id="PTHR12788">
    <property type="entry name" value="PROTEIN-TYROSINE SULFOTRANSFERASE 2"/>
    <property type="match status" value="1"/>
</dbReference>
<evidence type="ECO:0000313" key="4">
    <source>
        <dbReference type="Proteomes" id="UP000308054"/>
    </source>
</evidence>
<reference evidence="3 4" key="1">
    <citation type="journal article" date="2017" name="Int. J. Syst. Evol. Microbiol.">
        <title>Marinicauda algicola sp. nov., isolated from a marine red alga Rhodosorus marinus.</title>
        <authorList>
            <person name="Jeong S.E."/>
            <person name="Jeon S.H."/>
            <person name="Chun B.H."/>
            <person name="Kim D.W."/>
            <person name="Jeon C.O."/>
        </authorList>
    </citation>
    <scope>NUCLEOTIDE SEQUENCE [LARGE SCALE GENOMIC DNA]</scope>
    <source>
        <strain evidence="3 4">JCM 31718</strain>
    </source>
</reference>
<name>A0A4S2H0N5_9PROT</name>
<dbReference type="InterPro" id="IPR026634">
    <property type="entry name" value="TPST-like"/>
</dbReference>
<proteinExistence type="predicted"/>
<dbReference type="PROSITE" id="PS50293">
    <property type="entry name" value="TPR_REGION"/>
    <property type="match status" value="1"/>
</dbReference>
<dbReference type="GO" id="GO:0008476">
    <property type="term" value="F:protein-tyrosine sulfotransferase activity"/>
    <property type="evidence" value="ECO:0007669"/>
    <property type="project" value="InterPro"/>
</dbReference>
<feature type="repeat" description="TPR" evidence="2">
    <location>
        <begin position="112"/>
        <end position="145"/>
    </location>
</feature>
<dbReference type="OrthoDB" id="9800698at2"/>
<dbReference type="InterPro" id="IPR027417">
    <property type="entry name" value="P-loop_NTPase"/>
</dbReference>
<gene>
    <name evidence="3" type="ORF">E5163_07410</name>
</gene>
<dbReference type="SMART" id="SM00028">
    <property type="entry name" value="TPR"/>
    <property type="match status" value="5"/>
</dbReference>
<dbReference type="InterPro" id="IPR011990">
    <property type="entry name" value="TPR-like_helical_dom_sf"/>
</dbReference>
<dbReference type="SUPFAM" id="SSF52540">
    <property type="entry name" value="P-loop containing nucleoside triphosphate hydrolases"/>
    <property type="match status" value="1"/>
</dbReference>
<dbReference type="Gene3D" id="1.25.40.10">
    <property type="entry name" value="Tetratricopeptide repeat domain"/>
    <property type="match status" value="1"/>
</dbReference>
<dbReference type="Gene3D" id="3.40.50.300">
    <property type="entry name" value="P-loop containing nucleotide triphosphate hydrolases"/>
    <property type="match status" value="1"/>
</dbReference>
<evidence type="ECO:0000313" key="3">
    <source>
        <dbReference type="EMBL" id="TGY88953.1"/>
    </source>
</evidence>
<dbReference type="PROSITE" id="PS50005">
    <property type="entry name" value="TPR"/>
    <property type="match status" value="1"/>
</dbReference>
<evidence type="ECO:0000256" key="2">
    <source>
        <dbReference type="PROSITE-ProRule" id="PRU00339"/>
    </source>
</evidence>
<keyword evidence="2" id="KW-0802">TPR repeat</keyword>
<evidence type="ECO:0000256" key="1">
    <source>
        <dbReference type="ARBA" id="ARBA00022679"/>
    </source>
</evidence>
<dbReference type="PANTHER" id="PTHR12788:SF10">
    <property type="entry name" value="PROTEIN-TYROSINE SULFOTRANSFERASE"/>
    <property type="match status" value="1"/>
</dbReference>
<comment type="caution">
    <text evidence="3">The sequence shown here is derived from an EMBL/GenBank/DDBJ whole genome shotgun (WGS) entry which is preliminary data.</text>
</comment>
<organism evidence="3 4">
    <name type="scientific">Marinicauda algicola</name>
    <dbReference type="NCBI Taxonomy" id="2029849"/>
    <lineage>
        <taxon>Bacteria</taxon>
        <taxon>Pseudomonadati</taxon>
        <taxon>Pseudomonadota</taxon>
        <taxon>Alphaproteobacteria</taxon>
        <taxon>Maricaulales</taxon>
        <taxon>Maricaulaceae</taxon>
        <taxon>Marinicauda</taxon>
    </lineage>
</organism>
<dbReference type="EMBL" id="SRXW01000002">
    <property type="protein sequence ID" value="TGY88953.1"/>
    <property type="molecule type" value="Genomic_DNA"/>
</dbReference>
<dbReference type="Pfam" id="PF13469">
    <property type="entry name" value="Sulfotransfer_3"/>
    <property type="match status" value="1"/>
</dbReference>
<dbReference type="InterPro" id="IPR019734">
    <property type="entry name" value="TPR_rpt"/>
</dbReference>
<accession>A0A4S2H0N5</accession>
<sequence length="538" mass="57954">MSAPIGEAEAASRLQAGEAALAAGRAPEAEQIARAVLAARRRDAGAHYLLGRALAALGRFADAETAFRALDRLRPGVAEVATQLALCALQAGDGARAVRLLRAAARKHPGDFNIAYNLAGLLHDEGELDAAIEAYERALAIDPAHLFARRGLAFTLSERGNDVRAGEIADGVLGDAPHDPVAIAVRAACALRAGKPDEARALVERHFRREASDPVNTALVLGRYGEALDRLGEPQRAFAAWQAGNGEMRAAFAARHEASAGAYSLAEAQRLRSVFAGRPGGAAAEPRGPAPVFLVGFQRAGTTLIEQILAAHPAVQTTGEDDSIAPLREAAGSGEDSLRALLAADPARLTGLRRKYWKAARPEGPPGDGRVFIDKLPLNMIWLGVIGRVFPDARILLAVRDPRDVVLSAFQQRFAMTDANYRLLDWQETARFYDAVMGAGMAGLAASPGPEVYEARYEAIVADWRGEARRMLDFLGLPWDEAVLDYREQAKARAITTPSADQVRRPVYTDALGRWKRYEFAYGPVMVDLAAWVERFGY</sequence>
<keyword evidence="1 3" id="KW-0808">Transferase</keyword>
<protein>
    <submittedName>
        <fullName evidence="3">Sulfotransferase family protein</fullName>
    </submittedName>
</protein>
<dbReference type="RefSeq" id="WP_135995493.1">
    <property type="nucleotide sequence ID" value="NZ_CP071057.1"/>
</dbReference>
<dbReference type="Pfam" id="PF13432">
    <property type="entry name" value="TPR_16"/>
    <property type="match status" value="2"/>
</dbReference>
<keyword evidence="4" id="KW-1185">Reference proteome</keyword>
<dbReference type="AlphaFoldDB" id="A0A4S2H0N5"/>
<dbReference type="Proteomes" id="UP000308054">
    <property type="component" value="Unassembled WGS sequence"/>
</dbReference>